<feature type="region of interest" description="Disordered" evidence="1">
    <location>
        <begin position="146"/>
        <end position="196"/>
    </location>
</feature>
<feature type="compositionally biased region" description="Basic and acidic residues" evidence="1">
    <location>
        <begin position="1898"/>
        <end position="1910"/>
    </location>
</feature>
<feature type="compositionally biased region" description="Basic and acidic residues" evidence="1">
    <location>
        <begin position="1384"/>
        <end position="1399"/>
    </location>
</feature>
<feature type="region of interest" description="Disordered" evidence="1">
    <location>
        <begin position="3281"/>
        <end position="3336"/>
    </location>
</feature>
<keyword evidence="3" id="KW-1185">Reference proteome</keyword>
<evidence type="ECO:0000256" key="1">
    <source>
        <dbReference type="SAM" id="MobiDB-lite"/>
    </source>
</evidence>
<dbReference type="EMBL" id="NWUJ01000002">
    <property type="protein sequence ID" value="PFH37086.1"/>
    <property type="molecule type" value="Genomic_DNA"/>
</dbReference>
<evidence type="ECO:0000313" key="2">
    <source>
        <dbReference type="EMBL" id="PFH37086.1"/>
    </source>
</evidence>
<feature type="region of interest" description="Disordered" evidence="1">
    <location>
        <begin position="3766"/>
        <end position="3786"/>
    </location>
</feature>
<dbReference type="GeneID" id="40308525"/>
<sequence length="4005" mass="422692">MSSSSPLSGGGETSFVGGFPPPSLEPPPSSSAFSLSSSFSSVSSVASAQTLASAAHRARPADAPQSPGKLNGLAGQFRGQFSLERGVDVAFEREEAAQRVEDGSELIEGTWLCRGLDVPQVNVHLTCLVRGTSLEIFNTSPCAQILAPPHSRSDTPASVSPARRSTRAASGGSPAEAATPTEGPENEDGAHESDSLASRWPRLLRVPLPAPLASTRLFDAFVCSTPTSACGPPSAVHPPRCSSLFCRLPACARIAQSRRRVPAREAKASATSSSASVFASSLLASWLPPARSRRFLIPPPRLLAPWAPLCRRRKRKAGGAARWWLAVRKPIDKRKEKRCRGRAAGGENPGLSEDEESEEEADGALRGEENTKVVVVAFVTADGTLHHLRLSLTGCRGDAEELRPPAANKESSAANAEAAVSTKEAAVCSEVLSLSSVSLDEALSLSPTSALPPSCSLPSPPFTLLSEAQPFKDGEANGDGQGARHAEPVDDVDDVQLALIEASSLFVMDDASLLLSFPRRGCCGVLQLSPAARGFAAEENQDSQCARGTLAASSAAALEGREMRLRREVKLEDTLSAEAPALLDTRRKLRLQLGSPGENGGTGDAEERRSDAGAYAGPECAEASQRASSWGLPTSTTTWCPAPFSSPAASARGCADVEARSTFRAPLRLFSSLFASSSAAQLSLPGLAGCPASALASEAPAEAEAARETWHRAVFAVRLPSAPHTTGVCVACAEPETLSSGSVCGLSSICVVTCGPAREAWTRVECKRDEFAAEEEQDAKRMEGDTAEVRDAPESGATAAATEEPQGDLQEDADADDRVEICVWRIGVPKLSAASPAPVSSASSPPPASSFALLARRVLNLSPPEPTSADSRVRGGLMEMDSGDSSLKPWTTRAASRMQVEAVLVAERWRGTAGEREAPGDPEEGDGGACIALVDRWARCHVLDWREQHSPRKDERAESEGTRRGSGTCEQVLRNAGALSYLGCMRVATPADSERKETVPQTQLQQAFPSSAYACWNGSPRDARPVCEDEELDAGEWRDRRASTSAMGLSSPRRRKHALYLFEQKRQEERQRRWLLTGTELWRLPPSRACVGSHREIDSETCGERVGVETPEAQAFPLPPLPSSTDAAGCGADALPAAAPFRVPLAPPRADSTSLHGEWSAVRCETRLSEVAAALQALLSPSSSLFSCHSSSFAVSPPPPRSAVRWQSAGRLLAWVVQALGEQTALAAAGDSRPRAGASSLLHLLLCTEERETAGRGKTLLALPASCAVGEGDASLAAVSFKRLLWSLTVLTVQRACVSREQSRVSCASSQASSLRLLHACAPVAQQPLKEGAPLAISSLADPLLAALVSSLLVCRFLAQQLEALSPSRTPLAPSVPDDASWLGEKEVSGSERERLKTDDAHASRDSLLFLGSSDVWSAALAREKRVLDRSELDEGGFEPVDADAGASAFEAESPRKRHRVKAARAHASDGARDCPPGLPLVFSYSSVPLFSVSESSASAGVRALQSSSSFLSPIGPLGASLSLLRPPMSPTESLLLHLSSLARAIQREETALGLRAAVGGQGKARSDEQCLRELEDEMKLSGAAFAPREACARRRRRDVDGGERDGDWARRQVEEEGLFQSFFALHAQPEHTRQAPCLAATKRTSAFSSCSFSSVGSSMSPAGLRTTEAPGQGEAESAWTARAEADAEGEEKRNGVPCLGVDAGVIEQARQLLFRGEAKATPPGLRRPGQKTGGVKPKCLEPSSGCLSGSHALAASSHPLSGLRRFLVHCMQSGAADTPPYAGGGLCPPGSLFLSDNESVSQTVALLCNCEGTLSATLRRRARGARDLQRDRPARRVAAAAAGDQKGNSDGEIEREVAGLLRLSSSPCWRVLVAGALRLCAARVLAAAATRGQSRSPDAKDSPARRTDDTEGGVGMERCLEASWASRGGNEAVAALACFVLGKEHLPPAGNRKDTRGVSDSGMTAREAEETGEESEGRHRRHAREDEKRTHTLYTTCAAVSDDLRFVRSGDSSLLVPAVCTSPSSLGAFVDFQRRVDELVHSVLSPLLGASGAAFAAASSCPPLSLSDFSEASFDGAAAGEFSRLLARCEALQPRARPGDIPPMDDLLLGLCSAVSLHSLASLPSASGVPDALHNNLSLLLPGVGDALLPRCTGARASHGKTRNAQASGGGFPAAGERREDGASPEGTQGRGGEPLAHALNAREAHSVSPSWLSSQSRIAVHVTSAALANAVVGSYVLLTCVAASADWLVAPAASGSWGRSDLAEDEGLSRDASQRQGDRNGSDASASDACFAAAASARRLSQATDSEAWHDDARAQPPRVGSALLPSLSPSFRFSSSSSAAATARRSRARFARANAFSLETISQAPALDAFLSLGSSSSVGCRRATHAAGELLQTALEKEAARDGGEGVEAARAAVETPGTWTSSSGYGAGTGHRRSSCGSRADASGHLLSAVHREVNAMLPVYAGLISAFRLSPDSEPLAVLPHCLRTLDCSSLASFPRASAFSASALTSSCSLACSCAFPAFSLLLLRVWTEARAATAGCTPRGCSGAHESEEPETNAEEGREEEQRRDQRAEEEAEDTVAEDGAPSGLDSNRARLPHSPASAEMSASPSFLTALIHSLCRHVTSPQTLFARAEAAETLASFLVRSPLVSHRVAAHALEVWSLLSAFSLFASAYHPSASTPSPDSAALALPVFFLALGRSASEVFTRLRTAVREMTHCFSLLVQREESPSPQSRSSSSVTFAVLTSFFFSLRSPAAARGSCNASRAQERGPAQHDSAQSEGEDEEDALIRCCIDTARRDGGACASLSEEERGFLVSSAEALLLFRLSRQLEASFPFFTSTPALSSPVLAGQSPLRPSCVRVHMSESTFSRSGLSAGFSGLLRRSGLSSHSVVASARGAPSLQALLLQAAATAAEKAREALRLWRAAVPASQCATETEAAAAAFETRVWRDLFAAHVSSCRLLSAVDALPHLASPRDKERAVLMTLASVVRARLRRRERERRDARGAEGDGDRCGSAEACMRDADGAAETWADALARATNAEQACGSRQRDQRRDARLTDGRCAGLVASPDPAFCAFIRERGEAEALTDFSLAALRRACTKPLTLFIEQVLFRAAFARNAAIGPAREAYELLKQDYLASSRFEEAARLSFLHAAAIRSSASTPSSRCLSASLESDSVALFCHSTNAGAFTSLFAYLSSSVASAPGLAAFLSNLQAPLSPDSHLLGVSHVQRDNSLLSASLSAFSDAGELQCDGAPICDFPAWVLESLADLQAMLAKGEDTAETHRETEPAGRRHFVWGAASEQKRDANNNSRERGARQRQTDEEAAKGDSLANKHRRLTEHAGWFLKASVVAEDELPSSASPQCRLAPAGAGAGLLASADCAVISLQAILEALTLCKNALCCTSASLLFLPPVLVSLLLPLQAPALSAAGAALPVGEICVLVVPPNPEGGAAEAHAQERDGESSWLPNALSSGAPSALSMESRPALYSVGSTSGCDTAAAPRSWALQGPKAASGAALLVDEDSATVAAARAQAQSHTLSPAFLSKLAEVTRGRMMLVTQNSEDSEVYRRRVWNLAPLEVVAHLGFAGRLGDAVQLAVHLEFDACVAFLSFICFILRAYVIVVDNASLRTLARPIPSDARGDLGALAAGELEASSLTPSFLAASSAAQASAAGSWSREAAKRRRLLGLNANARGEAGASWGRRSKFRGSERSQAADEELGKEETARRGAYRAWTEFVRQLRRLLRPFRPHACLPHWALRREADDAPWAESDEEEEEQDEDAEPEAFASNALRLSRKKSAENIQAEGAIRLLHARLLAHVTRVAQLFPCAVPGFVFEYLRVASLPGNPVEALGQLLRENSLADAFFLVQVHSRVRRLAASASSLSPKAPSHVDSPLAEWISALPPTKRPGALRNTFLALALPLVMQLHVRLEAVARSKNPVQARGTEGDLRHDEAQTAAGLLHELRHILSDYQKAARTVEYDASSLTALALLPPSSRPSASSQI</sequence>
<feature type="region of interest" description="Disordered" evidence="1">
    <location>
        <begin position="1438"/>
        <end position="1458"/>
    </location>
</feature>
<dbReference type="VEuPathDB" id="ToxoDB:BESB_035440"/>
<feature type="compositionally biased region" description="Basic and acidic residues" evidence="1">
    <location>
        <begin position="1825"/>
        <end position="1835"/>
    </location>
</feature>
<feature type="region of interest" description="Disordered" evidence="1">
    <location>
        <begin position="1891"/>
        <end position="1914"/>
    </location>
</feature>
<comment type="caution">
    <text evidence="2">The sequence shown here is derived from an EMBL/GenBank/DDBJ whole genome shotgun (WGS) entry which is preliminary data.</text>
</comment>
<feature type="compositionally biased region" description="Basic and acidic residues" evidence="1">
    <location>
        <begin position="3305"/>
        <end position="3330"/>
    </location>
</feature>
<evidence type="ECO:0000313" key="3">
    <source>
        <dbReference type="Proteomes" id="UP000224006"/>
    </source>
</evidence>
<dbReference type="KEGG" id="bbes:BESB_035440"/>
<feature type="region of interest" description="Disordered" evidence="1">
    <location>
        <begin position="1950"/>
        <end position="1988"/>
    </location>
</feature>
<feature type="compositionally biased region" description="Basic and acidic residues" evidence="1">
    <location>
        <begin position="948"/>
        <end position="963"/>
    </location>
</feature>
<dbReference type="OrthoDB" id="332774at2759"/>
<feature type="region of interest" description="Disordered" evidence="1">
    <location>
        <begin position="2258"/>
        <end position="2287"/>
    </location>
</feature>
<proteinExistence type="predicted"/>
<feature type="region of interest" description="Disordered" evidence="1">
    <location>
        <begin position="2157"/>
        <end position="2196"/>
    </location>
</feature>
<feature type="region of interest" description="Disordered" evidence="1">
    <location>
        <begin position="1823"/>
        <end position="1852"/>
    </location>
</feature>
<organism evidence="2 3">
    <name type="scientific">Besnoitia besnoiti</name>
    <name type="common">Apicomplexan protozoan</name>
    <dbReference type="NCBI Taxonomy" id="94643"/>
    <lineage>
        <taxon>Eukaryota</taxon>
        <taxon>Sar</taxon>
        <taxon>Alveolata</taxon>
        <taxon>Apicomplexa</taxon>
        <taxon>Conoidasida</taxon>
        <taxon>Coccidia</taxon>
        <taxon>Eucoccidiorida</taxon>
        <taxon>Eimeriorina</taxon>
        <taxon>Sarcocystidae</taxon>
        <taxon>Besnoitia</taxon>
    </lineage>
</organism>
<feature type="compositionally biased region" description="Basic and acidic residues" evidence="1">
    <location>
        <begin position="2269"/>
        <end position="2283"/>
    </location>
</feature>
<feature type="region of interest" description="Disordered" evidence="1">
    <location>
        <begin position="55"/>
        <end position="74"/>
    </location>
</feature>
<name>A0A2A9MLZ3_BESBE</name>
<feature type="region of interest" description="Disordered" evidence="1">
    <location>
        <begin position="772"/>
        <end position="814"/>
    </location>
</feature>
<feature type="region of interest" description="Disordered" evidence="1">
    <location>
        <begin position="2544"/>
        <end position="2606"/>
    </location>
</feature>
<feature type="region of interest" description="Disordered" evidence="1">
    <location>
        <begin position="2305"/>
        <end position="2324"/>
    </location>
</feature>
<feature type="compositionally biased region" description="Acidic residues" evidence="1">
    <location>
        <begin position="805"/>
        <end position="814"/>
    </location>
</feature>
<feature type="compositionally biased region" description="Pro residues" evidence="1">
    <location>
        <begin position="19"/>
        <end position="29"/>
    </location>
</feature>
<protein>
    <submittedName>
        <fullName evidence="2">Uncharacterized protein</fullName>
    </submittedName>
</protein>
<feature type="region of interest" description="Disordered" evidence="1">
    <location>
        <begin position="2764"/>
        <end position="2787"/>
    </location>
</feature>
<feature type="compositionally biased region" description="Basic and acidic residues" evidence="1">
    <location>
        <begin position="2568"/>
        <end position="2577"/>
    </location>
</feature>
<feature type="compositionally biased region" description="Acidic residues" evidence="1">
    <location>
        <begin position="3766"/>
        <end position="3785"/>
    </location>
</feature>
<feature type="compositionally biased region" description="Basic and acidic residues" evidence="1">
    <location>
        <begin position="778"/>
        <end position="793"/>
    </location>
</feature>
<dbReference type="Proteomes" id="UP000224006">
    <property type="component" value="Chromosome II"/>
</dbReference>
<feature type="region of interest" description="Disordered" evidence="1">
    <location>
        <begin position="336"/>
        <end position="366"/>
    </location>
</feature>
<feature type="region of interest" description="Disordered" evidence="1">
    <location>
        <begin position="1"/>
        <end position="36"/>
    </location>
</feature>
<dbReference type="RefSeq" id="XP_029221095.1">
    <property type="nucleotide sequence ID" value="XM_029362130.1"/>
</dbReference>
<feature type="region of interest" description="Disordered" evidence="1">
    <location>
        <begin position="592"/>
        <end position="616"/>
    </location>
</feature>
<reference evidence="2 3" key="1">
    <citation type="submission" date="2017-09" db="EMBL/GenBank/DDBJ databases">
        <title>Genome sequencing of Besnoitia besnoiti strain Bb-Ger1.</title>
        <authorList>
            <person name="Schares G."/>
            <person name="Venepally P."/>
            <person name="Lorenzi H.A."/>
        </authorList>
    </citation>
    <scope>NUCLEOTIDE SEQUENCE [LARGE SCALE GENOMIC DNA]</scope>
    <source>
        <strain evidence="2 3">Bb-Ger1</strain>
    </source>
</reference>
<feature type="region of interest" description="Disordered" evidence="1">
    <location>
        <begin position="1368"/>
        <end position="1399"/>
    </location>
</feature>
<feature type="region of interest" description="Disordered" evidence="1">
    <location>
        <begin position="948"/>
        <end position="967"/>
    </location>
</feature>
<feature type="compositionally biased region" description="Basic and acidic residues" evidence="1">
    <location>
        <begin position="3281"/>
        <end position="3294"/>
    </location>
</feature>
<feature type="compositionally biased region" description="Acidic residues" evidence="1">
    <location>
        <begin position="352"/>
        <end position="362"/>
    </location>
</feature>
<feature type="compositionally biased region" description="Acidic residues" evidence="1">
    <location>
        <begin position="2556"/>
        <end position="2567"/>
    </location>
</feature>
<feature type="region of interest" description="Disordered" evidence="1">
    <location>
        <begin position="3701"/>
        <end position="3726"/>
    </location>
</feature>
<accession>A0A2A9MLZ3</accession>
<gene>
    <name evidence="2" type="ORF">BESB_035440</name>
</gene>